<dbReference type="GO" id="GO:0004519">
    <property type="term" value="F:endonuclease activity"/>
    <property type="evidence" value="ECO:0007669"/>
    <property type="project" value="TreeGrafter"/>
</dbReference>
<accession>A0A8H3TTN8</accession>
<organism evidence="3 4">
    <name type="scientific">Naganishia liquefaciens</name>
    <dbReference type="NCBI Taxonomy" id="104408"/>
    <lineage>
        <taxon>Eukaryota</taxon>
        <taxon>Fungi</taxon>
        <taxon>Dikarya</taxon>
        <taxon>Basidiomycota</taxon>
        <taxon>Agaricomycotina</taxon>
        <taxon>Tremellomycetes</taxon>
        <taxon>Filobasidiales</taxon>
        <taxon>Filobasidiaceae</taxon>
        <taxon>Naganishia</taxon>
    </lineage>
</organism>
<dbReference type="Gene3D" id="3.30.1370.110">
    <property type="match status" value="1"/>
</dbReference>
<comment type="caution">
    <text evidence="3">The sequence shown here is derived from an EMBL/GenBank/DDBJ whole genome shotgun (WGS) entry which is preliminary data.</text>
</comment>
<feature type="compositionally biased region" description="Polar residues" evidence="1">
    <location>
        <begin position="473"/>
        <end position="485"/>
    </location>
</feature>
<feature type="compositionally biased region" description="Polar residues" evidence="1">
    <location>
        <begin position="242"/>
        <end position="261"/>
    </location>
</feature>
<feature type="region of interest" description="Disordered" evidence="1">
    <location>
        <begin position="509"/>
        <end position="533"/>
    </location>
</feature>
<evidence type="ECO:0000256" key="1">
    <source>
        <dbReference type="SAM" id="MobiDB-lite"/>
    </source>
</evidence>
<feature type="compositionally biased region" description="Polar residues" evidence="1">
    <location>
        <begin position="147"/>
        <end position="156"/>
    </location>
</feature>
<feature type="region of interest" description="Disordered" evidence="1">
    <location>
        <begin position="473"/>
        <end position="493"/>
    </location>
</feature>
<protein>
    <recommendedName>
        <fullName evidence="2">Smr domain-containing protein</fullName>
    </recommendedName>
</protein>
<feature type="compositionally biased region" description="Polar residues" evidence="1">
    <location>
        <begin position="547"/>
        <end position="568"/>
    </location>
</feature>
<feature type="region of interest" description="Disordered" evidence="1">
    <location>
        <begin position="389"/>
        <end position="446"/>
    </location>
</feature>
<feature type="compositionally biased region" description="Low complexity" evidence="1">
    <location>
        <begin position="164"/>
        <end position="182"/>
    </location>
</feature>
<dbReference type="AlphaFoldDB" id="A0A8H3TTN8"/>
<gene>
    <name evidence="3" type="ORF">NliqN6_3733</name>
</gene>
<dbReference type="InterPro" id="IPR002625">
    <property type="entry name" value="Smr_dom"/>
</dbReference>
<dbReference type="InterPro" id="IPR036063">
    <property type="entry name" value="Smr_dom_sf"/>
</dbReference>
<feature type="region of interest" description="Disordered" evidence="1">
    <location>
        <begin position="546"/>
        <end position="568"/>
    </location>
</feature>
<keyword evidence="4" id="KW-1185">Reference proteome</keyword>
<feature type="region of interest" description="Disordered" evidence="1">
    <location>
        <begin position="116"/>
        <end position="269"/>
    </location>
</feature>
<evidence type="ECO:0000313" key="3">
    <source>
        <dbReference type="EMBL" id="GHJ87331.1"/>
    </source>
</evidence>
<evidence type="ECO:0000313" key="4">
    <source>
        <dbReference type="Proteomes" id="UP000620104"/>
    </source>
</evidence>
<dbReference type="CDD" id="cd14279">
    <property type="entry name" value="CUE"/>
    <property type="match status" value="1"/>
</dbReference>
<feature type="compositionally biased region" description="Polar residues" evidence="1">
    <location>
        <begin position="9"/>
        <end position="23"/>
    </location>
</feature>
<dbReference type="PANTHER" id="PTHR46535:SF1">
    <property type="entry name" value="NEDD4-BINDING PROTEIN 2"/>
    <property type="match status" value="1"/>
</dbReference>
<feature type="region of interest" description="Disordered" evidence="1">
    <location>
        <begin position="1"/>
        <end position="46"/>
    </location>
</feature>
<dbReference type="PANTHER" id="PTHR46535">
    <property type="entry name" value="NEDD4-BINDING PROTEIN 2"/>
    <property type="match status" value="1"/>
</dbReference>
<dbReference type="SUPFAM" id="SSF160443">
    <property type="entry name" value="SMR domain-like"/>
    <property type="match status" value="1"/>
</dbReference>
<feature type="region of interest" description="Disordered" evidence="1">
    <location>
        <begin position="308"/>
        <end position="335"/>
    </location>
</feature>
<sequence length="960" mass="103542">MPKKRAQDEQGTTTFTAAGSGLNTEAAGKVSSRIGKSKAELNKERKPEKRIMGLDDAPRHVKGRWGDGELEAVAGSLADEYPLVDEPLILAILADYSPDSFYASLPNVQDDLEMLQASAVPDIDEDGTGTYPAAPSSSSRSAVPVENANTGHSDTANRPMPPFSGSSRTSSSISSHQSQEDSAASASPILARDFAPAIPVKSSRTKSARPPMLSLPRPGRKEKSGGFNPRSAQRRSCKGQIATPSVPNQIGGSPEADNSTGVRAGSLPSALDVNGITPSDIPHLVNVQPSTFLEIAPNATLIEANPMKGDTQVEHDNRESETETGSTTDVTDDDSISESAFEPLSFLKEIFASIPASQIEEVYQKASATGGDELEKAIEALLSVETIREREERGTWSDEYQEPPTDPSEVDTSTDEEFHPPAPIGSKVVRQKTPPLGPKPNDRPLSLAVPMYDRVRSSRGSAPEPAAIRNVVSVSRAQGHTSRPSGKSRPRPENLAHRFASALHVEETYGNTSSGDESAGSVKSVGSSMSRRKRVQADINPIPTKLISRSSSQTPRPATPHTPVTVTQESPVAASFKLQSLVTHLSQLCGSEKATEAHFQKYLQSSSYISTFAALKAALEAIAVPKSQVLREIDMLKDISESSDDFSYMESKDLELCVRATGGDISTALDLITVFKSAMLSMADNLGWANHIDDNVGLQNPAVTLVQASQIRNGPTVVAPRPAFPPSPVYPTAKKPKSSKRSVEHPQNWRTIDKNSKPKKKGSQHPLADFIPAYAKGATPQDSRPGALYTDNEDILNYTQDECRRQAEKARRRRQEAIRQAGKYFGSNIKGNGKQVAAYYASQAREAAESAHRWDLRAARELVAKQSAKHDQNCIDIHHLTLAEATDVCINHVHRWHASSNYVPTPAKPFRIITGVGKHSTNHVAILRPGVAKVLEADGWRVDRGPSSRGYIVVRGVQGG</sequence>
<feature type="domain" description="Smr" evidence="2">
    <location>
        <begin position="875"/>
        <end position="958"/>
    </location>
</feature>
<dbReference type="GO" id="GO:0005634">
    <property type="term" value="C:nucleus"/>
    <property type="evidence" value="ECO:0007669"/>
    <property type="project" value="TreeGrafter"/>
</dbReference>
<feature type="compositionally biased region" description="Basic and acidic residues" evidence="1">
    <location>
        <begin position="37"/>
        <end position="46"/>
    </location>
</feature>
<name>A0A8H3TTN8_9TREE</name>
<reference evidence="3" key="1">
    <citation type="submission" date="2020-07" db="EMBL/GenBank/DDBJ databases">
        <title>Draft Genome Sequence of a Deep-Sea Yeast, Naganishia (Cryptococcus) liquefaciens strain N6.</title>
        <authorList>
            <person name="Han Y.W."/>
            <person name="Kajitani R."/>
            <person name="Morimoto H."/>
            <person name="Parhat M."/>
            <person name="Tsubouchi H."/>
            <person name="Bakenova O."/>
            <person name="Ogata M."/>
            <person name="Argunhan B."/>
            <person name="Aoki R."/>
            <person name="Kajiwara S."/>
            <person name="Itoh T."/>
            <person name="Iwasaki H."/>
        </authorList>
    </citation>
    <scope>NUCLEOTIDE SEQUENCE</scope>
    <source>
        <strain evidence="3">N6</strain>
    </source>
</reference>
<dbReference type="PROSITE" id="PS50828">
    <property type="entry name" value="SMR"/>
    <property type="match status" value="1"/>
</dbReference>
<feature type="compositionally biased region" description="Low complexity" evidence="1">
    <location>
        <begin position="132"/>
        <end position="145"/>
    </location>
</feature>
<dbReference type="Proteomes" id="UP000620104">
    <property type="component" value="Unassembled WGS sequence"/>
</dbReference>
<feature type="compositionally biased region" description="Basic and acidic residues" evidence="1">
    <location>
        <begin position="311"/>
        <end position="321"/>
    </location>
</feature>
<dbReference type="OrthoDB" id="4080456at2759"/>
<proteinExistence type="predicted"/>
<feature type="region of interest" description="Disordered" evidence="1">
    <location>
        <begin position="716"/>
        <end position="765"/>
    </location>
</feature>
<evidence type="ECO:0000259" key="2">
    <source>
        <dbReference type="PROSITE" id="PS50828"/>
    </source>
</evidence>
<dbReference type="InterPro" id="IPR052772">
    <property type="entry name" value="Endo/PolyKinase_Domain-Protein"/>
</dbReference>
<dbReference type="EMBL" id="BLZA01000021">
    <property type="protein sequence ID" value="GHJ87331.1"/>
    <property type="molecule type" value="Genomic_DNA"/>
</dbReference>